<reference evidence="1" key="1">
    <citation type="submission" date="2014-09" db="EMBL/GenBank/DDBJ databases">
        <authorList>
            <person name="Magalhaes I.L.F."/>
            <person name="Oliveira U."/>
            <person name="Santos F.R."/>
            <person name="Vidigal T.H.D.A."/>
            <person name="Brescovit A.D."/>
            <person name="Santos A.J."/>
        </authorList>
    </citation>
    <scope>NUCLEOTIDE SEQUENCE</scope>
    <source>
        <tissue evidence="1">Shoot tissue taken approximately 20 cm above the soil surface</tissue>
    </source>
</reference>
<evidence type="ECO:0000313" key="1">
    <source>
        <dbReference type="EMBL" id="JAD68565.1"/>
    </source>
</evidence>
<name>A0A0A9C585_ARUDO</name>
<dbReference type="AlphaFoldDB" id="A0A0A9C585"/>
<sequence length="33" mass="3765">MKLSISLFTMKTRNPLHLVLATESSPAMTRYLI</sequence>
<reference evidence="1" key="2">
    <citation type="journal article" date="2015" name="Data Brief">
        <title>Shoot transcriptome of the giant reed, Arundo donax.</title>
        <authorList>
            <person name="Barrero R.A."/>
            <person name="Guerrero F.D."/>
            <person name="Moolhuijzen P."/>
            <person name="Goolsby J.A."/>
            <person name="Tidwell J."/>
            <person name="Bellgard S.E."/>
            <person name="Bellgard M.I."/>
        </authorList>
    </citation>
    <scope>NUCLEOTIDE SEQUENCE</scope>
    <source>
        <tissue evidence="1">Shoot tissue taken approximately 20 cm above the soil surface</tissue>
    </source>
</reference>
<proteinExistence type="predicted"/>
<dbReference type="EMBL" id="GBRH01229330">
    <property type="protein sequence ID" value="JAD68565.1"/>
    <property type="molecule type" value="Transcribed_RNA"/>
</dbReference>
<organism evidence="1">
    <name type="scientific">Arundo donax</name>
    <name type="common">Giant reed</name>
    <name type="synonym">Donax arundinaceus</name>
    <dbReference type="NCBI Taxonomy" id="35708"/>
    <lineage>
        <taxon>Eukaryota</taxon>
        <taxon>Viridiplantae</taxon>
        <taxon>Streptophyta</taxon>
        <taxon>Embryophyta</taxon>
        <taxon>Tracheophyta</taxon>
        <taxon>Spermatophyta</taxon>
        <taxon>Magnoliopsida</taxon>
        <taxon>Liliopsida</taxon>
        <taxon>Poales</taxon>
        <taxon>Poaceae</taxon>
        <taxon>PACMAD clade</taxon>
        <taxon>Arundinoideae</taxon>
        <taxon>Arundineae</taxon>
        <taxon>Arundo</taxon>
    </lineage>
</organism>
<accession>A0A0A9C585</accession>
<protein>
    <submittedName>
        <fullName evidence="1">Uncharacterized protein</fullName>
    </submittedName>
</protein>